<dbReference type="Proteomes" id="UP000886757">
    <property type="component" value="Unassembled WGS sequence"/>
</dbReference>
<dbReference type="GO" id="GO:0004540">
    <property type="term" value="F:RNA nuclease activity"/>
    <property type="evidence" value="ECO:0007669"/>
    <property type="project" value="InterPro"/>
</dbReference>
<evidence type="ECO:0000256" key="3">
    <source>
        <dbReference type="ARBA" id="ARBA00022801"/>
    </source>
</evidence>
<gene>
    <name evidence="7" type="ORF">IAB31_01020</name>
</gene>
<dbReference type="Gene3D" id="2.40.50.140">
    <property type="entry name" value="Nucleic acid-binding proteins"/>
    <property type="match status" value="1"/>
</dbReference>
<keyword evidence="5" id="KW-0694">RNA-binding</keyword>
<evidence type="ECO:0000256" key="1">
    <source>
        <dbReference type="ARBA" id="ARBA00001946"/>
    </source>
</evidence>
<dbReference type="PANTHER" id="PTHR30001:SF0">
    <property type="entry name" value="RIBONUCLEASE G"/>
    <property type="match status" value="1"/>
</dbReference>
<comment type="caution">
    <text evidence="7">The sequence shown here is derived from an EMBL/GenBank/DDBJ whole genome shotgun (WGS) entry which is preliminary data.</text>
</comment>
<dbReference type="InterPro" id="IPR019307">
    <property type="entry name" value="RNA-bd_AU-1/RNase_E/G"/>
</dbReference>
<comment type="cofactor">
    <cofactor evidence="1">
        <name>Mg(2+)</name>
        <dbReference type="ChEBI" id="CHEBI:18420"/>
    </cofactor>
</comment>
<proteinExistence type="predicted"/>
<protein>
    <submittedName>
        <fullName evidence="7">Ribonuclease E/G</fullName>
    </submittedName>
</protein>
<dbReference type="InterPro" id="IPR012340">
    <property type="entry name" value="NA-bd_OB-fold"/>
</dbReference>
<dbReference type="GO" id="GO:0005737">
    <property type="term" value="C:cytoplasm"/>
    <property type="evidence" value="ECO:0007669"/>
    <property type="project" value="TreeGrafter"/>
</dbReference>
<evidence type="ECO:0000259" key="6">
    <source>
        <dbReference type="PROSITE" id="PS50126"/>
    </source>
</evidence>
<dbReference type="GO" id="GO:0016787">
    <property type="term" value="F:hydrolase activity"/>
    <property type="evidence" value="ECO:0007669"/>
    <property type="project" value="UniProtKB-KW"/>
</dbReference>
<evidence type="ECO:0000313" key="7">
    <source>
        <dbReference type="EMBL" id="HIR12488.1"/>
    </source>
</evidence>
<dbReference type="SMART" id="SM00316">
    <property type="entry name" value="S1"/>
    <property type="match status" value="1"/>
</dbReference>
<dbReference type="InterPro" id="IPR003029">
    <property type="entry name" value="S1_domain"/>
</dbReference>
<keyword evidence="4" id="KW-0460">Magnesium</keyword>
<dbReference type="PROSITE" id="PS50126">
    <property type="entry name" value="S1"/>
    <property type="match status" value="1"/>
</dbReference>
<evidence type="ECO:0000256" key="5">
    <source>
        <dbReference type="ARBA" id="ARBA00022884"/>
    </source>
</evidence>
<organism evidence="7 8">
    <name type="scientific">Candidatus Choladousia intestinavium</name>
    <dbReference type="NCBI Taxonomy" id="2840727"/>
    <lineage>
        <taxon>Bacteria</taxon>
        <taxon>Bacillati</taxon>
        <taxon>Bacillota</taxon>
        <taxon>Clostridia</taxon>
        <taxon>Lachnospirales</taxon>
        <taxon>Lachnospiraceae</taxon>
        <taxon>Lachnospiraceae incertae sedis</taxon>
        <taxon>Candidatus Choladousia</taxon>
    </lineage>
</organism>
<dbReference type="PANTHER" id="PTHR30001">
    <property type="entry name" value="RIBONUCLEASE"/>
    <property type="match status" value="1"/>
</dbReference>
<keyword evidence="3" id="KW-0378">Hydrolase</keyword>
<dbReference type="AlphaFoldDB" id="A0A9D1AA55"/>
<dbReference type="InterPro" id="IPR004659">
    <property type="entry name" value="RNase_E/G"/>
</dbReference>
<evidence type="ECO:0000313" key="8">
    <source>
        <dbReference type="Proteomes" id="UP000886757"/>
    </source>
</evidence>
<feature type="domain" description="S1 motif" evidence="6">
    <location>
        <begin position="33"/>
        <end position="112"/>
    </location>
</feature>
<reference evidence="7" key="1">
    <citation type="submission" date="2020-10" db="EMBL/GenBank/DDBJ databases">
        <authorList>
            <person name="Gilroy R."/>
        </authorList>
    </citation>
    <scope>NUCLEOTIDE SEQUENCE</scope>
    <source>
        <strain evidence="7">ChiSjej4B22-8148</strain>
    </source>
</reference>
<dbReference type="SUPFAM" id="SSF50249">
    <property type="entry name" value="Nucleic acid-binding proteins"/>
    <property type="match status" value="1"/>
</dbReference>
<dbReference type="EMBL" id="DVGK01000015">
    <property type="protein sequence ID" value="HIR12488.1"/>
    <property type="molecule type" value="Genomic_DNA"/>
</dbReference>
<reference evidence="7" key="2">
    <citation type="journal article" date="2021" name="PeerJ">
        <title>Extensive microbial diversity within the chicken gut microbiome revealed by metagenomics and culture.</title>
        <authorList>
            <person name="Gilroy R."/>
            <person name="Ravi A."/>
            <person name="Getino M."/>
            <person name="Pursley I."/>
            <person name="Horton D.L."/>
            <person name="Alikhan N.F."/>
            <person name="Baker D."/>
            <person name="Gharbi K."/>
            <person name="Hall N."/>
            <person name="Watson M."/>
            <person name="Adriaenssens E.M."/>
            <person name="Foster-Nyarko E."/>
            <person name="Jarju S."/>
            <person name="Secka A."/>
            <person name="Antonio M."/>
            <person name="Oren A."/>
            <person name="Chaudhuri R.R."/>
            <person name="La Ragione R."/>
            <person name="Hildebrand F."/>
            <person name="Pallen M.J."/>
        </authorList>
    </citation>
    <scope>NUCLEOTIDE SEQUENCE</scope>
    <source>
        <strain evidence="7">ChiSjej4B22-8148</strain>
    </source>
</reference>
<dbReference type="GO" id="GO:0006364">
    <property type="term" value="P:rRNA processing"/>
    <property type="evidence" value="ECO:0007669"/>
    <property type="project" value="TreeGrafter"/>
</dbReference>
<dbReference type="CDD" id="cd04453">
    <property type="entry name" value="S1_RNase_E"/>
    <property type="match status" value="1"/>
</dbReference>
<name>A0A9D1AA55_9FIRM</name>
<sequence length="413" mass="47072">MLRREGKIFSFLLQNQKAVEIHCEKADEISRLGNVYIGRIKNIAKNIQAAFVEIAPGEVCYLPLEDLKHPVFTKKGSSKSAQAGDELLVQINREGMKTKFPSVTTQISLHGKYAVLTRGKEQTGVSKKLPIEIREELVRFADRILEENGELEGPEAGAAGTEPKKGNGREWSWILRTNAGAASREQLKAELLRLKEQYETLMRQAFYRTCFSCLLKTPPAYLNRLSDLYDSSVHVFLTDDEALYQEMRDYLTEYQPEDLSKLAFYEDELLPMHKLYSLEHQLSQALRERVWMDSGGYLVIQPTEALTVIDVNTGKYEGGKNKEKTFLKINLQAAREVARQLRLRNLSGIIIVDFINMEKQESKKELLSALEGFLREDPVHATLVDMTKLSLVEITRQKKEKPLAESVGDWKTT</sequence>
<evidence type="ECO:0000256" key="2">
    <source>
        <dbReference type="ARBA" id="ARBA00022723"/>
    </source>
</evidence>
<accession>A0A9D1AA55</accession>
<keyword evidence="2" id="KW-0479">Metal-binding</keyword>
<dbReference type="GO" id="GO:0004519">
    <property type="term" value="F:endonuclease activity"/>
    <property type="evidence" value="ECO:0007669"/>
    <property type="project" value="UniProtKB-KW"/>
</dbReference>
<evidence type="ECO:0000256" key="4">
    <source>
        <dbReference type="ARBA" id="ARBA00022842"/>
    </source>
</evidence>
<dbReference type="GO" id="GO:0046872">
    <property type="term" value="F:metal ion binding"/>
    <property type="evidence" value="ECO:0007669"/>
    <property type="project" value="UniProtKB-KW"/>
</dbReference>
<dbReference type="GO" id="GO:0003723">
    <property type="term" value="F:RNA binding"/>
    <property type="evidence" value="ECO:0007669"/>
    <property type="project" value="UniProtKB-KW"/>
</dbReference>
<dbReference type="Pfam" id="PF10150">
    <property type="entry name" value="RNase_E_G"/>
    <property type="match status" value="1"/>
</dbReference>